<dbReference type="InterPro" id="IPR029058">
    <property type="entry name" value="AB_hydrolase_fold"/>
</dbReference>
<keyword evidence="7" id="KW-0645">Protease</keyword>
<dbReference type="EMBL" id="AP012057">
    <property type="protein sequence ID" value="BAN01730.1"/>
    <property type="molecule type" value="Genomic_DNA"/>
</dbReference>
<protein>
    <submittedName>
        <fullName evidence="7">Putative tripeptidylaminopeptidase</fullName>
        <ecNumber evidence="7">3.4.-.-</ecNumber>
    </submittedName>
</protein>
<name>A0A6C7E596_ILUCY</name>
<feature type="signal peptide" evidence="5">
    <location>
        <begin position="1"/>
        <end position="25"/>
    </location>
</feature>
<proteinExistence type="inferred from homology"/>
<feature type="compositionally biased region" description="Low complexity" evidence="4">
    <location>
        <begin position="32"/>
        <end position="45"/>
    </location>
</feature>
<dbReference type="KEGG" id="aym:YM304_14160"/>
<sequence length="596" mass="61347">MPMKHLSVVVAMAIVVASCSGSDSASPDVANSDESVSDTVTVSDTAPVSGSVPTETDGDASALDWGPCDTPNPLVETECATLVVPLDHADPDGEQIEIAVSRADTAGDAEQIGSIVFNPGGPGGSGVDFLLQAAAIMPTEVSSAFDLVGFDPRGVGASTAVECDVEVDDSVVLIAEVDMAAVDELFATQAADLASCTEQTMALAPHLGTLNAARDLDLLRAALGDDGLTYVGYSYGTRLGAVYAELFPDNVRALVLDAAVKPSTDPQELALGQAAGFDQALRNFAAACDADTDCLLHDVGPTLEVLDGLRSEIAEVGSFPVDDPDRMLTAGEFDLAVIASLYSKDTWPFLAQGLFTAEAEQDGTILQVLADAYSGRRPDGTYDNSQVANTFINCADDADRIDRDAIVAGAAEVAAQSEFFADALRASTGCLGFPESAEPLALGSADGAAPILVIGNTGDPATPYEWSVELAEVLSSATLYTVEAEGHTAYGTIECVEADVTAYLVDLVVPDDGSSCSDNADADFFVPMAESEVGLVISLFDCLRDNGADVPEISTADVLADPAGELLAESLDPTDPAFAAAALACTDVLLELQGSL</sequence>
<keyword evidence="7" id="KW-0031">Aminopeptidase</keyword>
<comment type="similarity">
    <text evidence="1">Belongs to the peptidase S33 family.</text>
</comment>
<organism evidence="7 8">
    <name type="scientific">Ilumatobacter coccineus (strain NBRC 103263 / KCTC 29153 / YM16-304)</name>
    <dbReference type="NCBI Taxonomy" id="1313172"/>
    <lineage>
        <taxon>Bacteria</taxon>
        <taxon>Bacillati</taxon>
        <taxon>Actinomycetota</taxon>
        <taxon>Acidimicrobiia</taxon>
        <taxon>Acidimicrobiales</taxon>
        <taxon>Ilumatobacteraceae</taxon>
        <taxon>Ilumatobacter</taxon>
    </lineage>
</organism>
<keyword evidence="8" id="KW-1185">Reference proteome</keyword>
<evidence type="ECO:0000256" key="3">
    <source>
        <dbReference type="ARBA" id="ARBA00022801"/>
    </source>
</evidence>
<dbReference type="EC" id="3.4.-.-" evidence="7"/>
<feature type="domain" description="AB hydrolase-1" evidence="6">
    <location>
        <begin position="115"/>
        <end position="490"/>
    </location>
</feature>
<evidence type="ECO:0000313" key="8">
    <source>
        <dbReference type="Proteomes" id="UP000011863"/>
    </source>
</evidence>
<evidence type="ECO:0000259" key="6">
    <source>
        <dbReference type="Pfam" id="PF00561"/>
    </source>
</evidence>
<evidence type="ECO:0000256" key="4">
    <source>
        <dbReference type="SAM" id="MobiDB-lite"/>
    </source>
</evidence>
<dbReference type="PROSITE" id="PS51257">
    <property type="entry name" value="PROKAR_LIPOPROTEIN"/>
    <property type="match status" value="1"/>
</dbReference>
<dbReference type="Gene3D" id="3.40.50.1820">
    <property type="entry name" value="alpha/beta hydrolase"/>
    <property type="match status" value="1"/>
</dbReference>
<dbReference type="Pfam" id="PF00561">
    <property type="entry name" value="Abhydrolase_1"/>
    <property type="match status" value="1"/>
</dbReference>
<dbReference type="GO" id="GO:0004177">
    <property type="term" value="F:aminopeptidase activity"/>
    <property type="evidence" value="ECO:0007669"/>
    <property type="project" value="UniProtKB-KW"/>
</dbReference>
<dbReference type="PANTHER" id="PTHR43248">
    <property type="entry name" value="2-SUCCINYL-6-HYDROXY-2,4-CYCLOHEXADIENE-1-CARBOXYLATE SYNTHASE"/>
    <property type="match status" value="1"/>
</dbReference>
<evidence type="ECO:0000313" key="7">
    <source>
        <dbReference type="EMBL" id="BAN01730.1"/>
    </source>
</evidence>
<dbReference type="InterPro" id="IPR000073">
    <property type="entry name" value="AB_hydrolase_1"/>
</dbReference>
<evidence type="ECO:0000256" key="1">
    <source>
        <dbReference type="ARBA" id="ARBA00010088"/>
    </source>
</evidence>
<feature type="chain" id="PRO_5025675755" evidence="5">
    <location>
        <begin position="26"/>
        <end position="596"/>
    </location>
</feature>
<keyword evidence="3 7" id="KW-0378">Hydrolase</keyword>
<dbReference type="SUPFAM" id="SSF53474">
    <property type="entry name" value="alpha/beta-Hydrolases"/>
    <property type="match status" value="1"/>
</dbReference>
<keyword evidence="2 5" id="KW-0732">Signal</keyword>
<dbReference type="InterPro" id="IPR051601">
    <property type="entry name" value="Serine_prot/Carboxylest_S33"/>
</dbReference>
<evidence type="ECO:0000256" key="5">
    <source>
        <dbReference type="SAM" id="SignalP"/>
    </source>
</evidence>
<accession>A0A6C7E596</accession>
<dbReference type="AlphaFoldDB" id="A0A6C7E596"/>
<dbReference type="Proteomes" id="UP000011863">
    <property type="component" value="Chromosome"/>
</dbReference>
<reference evidence="7 8" key="1">
    <citation type="journal article" date="2013" name="Int. J. Syst. Evol. Microbiol.">
        <title>Ilumatobacter nonamiense sp. nov. and Ilumatobacter coccineum sp. nov., isolated from seashore sand.</title>
        <authorList>
            <person name="Matsumoto A."/>
            <person name="Kasai H."/>
            <person name="Matsuo Y."/>
            <person name="Shizuri Y."/>
            <person name="Ichikawa N."/>
            <person name="Fujita N."/>
            <person name="Omura S."/>
            <person name="Takahashi Y."/>
        </authorList>
    </citation>
    <scope>NUCLEOTIDE SEQUENCE [LARGE SCALE GENOMIC DNA]</scope>
    <source>
        <strain evidence="8">NBRC 103263 / KCTC 29153 / YM16-304</strain>
    </source>
</reference>
<evidence type="ECO:0000256" key="2">
    <source>
        <dbReference type="ARBA" id="ARBA00022729"/>
    </source>
</evidence>
<gene>
    <name evidence="7" type="ORF">YM304_14160</name>
</gene>
<feature type="region of interest" description="Disordered" evidence="4">
    <location>
        <begin position="21"/>
        <end position="60"/>
    </location>
</feature>
<dbReference type="PANTHER" id="PTHR43248:SF29">
    <property type="entry name" value="TRIPEPTIDYL AMINOPEPTIDASE"/>
    <property type="match status" value="1"/>
</dbReference>